<organism evidence="3 4">
    <name type="scientific">Salinactinospora qingdaonensis</name>
    <dbReference type="NCBI Taxonomy" id="702744"/>
    <lineage>
        <taxon>Bacteria</taxon>
        <taxon>Bacillati</taxon>
        <taxon>Actinomycetota</taxon>
        <taxon>Actinomycetes</taxon>
        <taxon>Streptosporangiales</taxon>
        <taxon>Nocardiopsidaceae</taxon>
        <taxon>Salinactinospora</taxon>
    </lineage>
</organism>
<name>A0ABP7GPJ9_9ACTN</name>
<accession>A0ABP7GPJ9</accession>
<dbReference type="RefSeq" id="WP_344977397.1">
    <property type="nucleotide sequence ID" value="NZ_BAABDD010000052.1"/>
</dbReference>
<reference evidence="4" key="1">
    <citation type="journal article" date="2019" name="Int. J. Syst. Evol. Microbiol.">
        <title>The Global Catalogue of Microorganisms (GCM) 10K type strain sequencing project: providing services to taxonomists for standard genome sequencing and annotation.</title>
        <authorList>
            <consortium name="The Broad Institute Genomics Platform"/>
            <consortium name="The Broad Institute Genome Sequencing Center for Infectious Disease"/>
            <person name="Wu L."/>
            <person name="Ma J."/>
        </authorList>
    </citation>
    <scope>NUCLEOTIDE SEQUENCE [LARGE SCALE GENOMIC DNA]</scope>
    <source>
        <strain evidence="4">JCM 17137</strain>
    </source>
</reference>
<dbReference type="InterPro" id="IPR014729">
    <property type="entry name" value="Rossmann-like_a/b/a_fold"/>
</dbReference>
<dbReference type="Gene3D" id="3.40.50.620">
    <property type="entry name" value="HUPs"/>
    <property type="match status" value="2"/>
</dbReference>
<evidence type="ECO:0000256" key="1">
    <source>
        <dbReference type="ARBA" id="ARBA00008791"/>
    </source>
</evidence>
<protein>
    <submittedName>
        <fullName evidence="3">Universal stress protein</fullName>
    </submittedName>
</protein>
<dbReference type="InterPro" id="IPR006016">
    <property type="entry name" value="UspA"/>
</dbReference>
<feature type="domain" description="UspA" evidence="2">
    <location>
        <begin position="18"/>
        <end position="154"/>
    </location>
</feature>
<feature type="domain" description="UspA" evidence="2">
    <location>
        <begin position="165"/>
        <end position="306"/>
    </location>
</feature>
<dbReference type="Proteomes" id="UP001500908">
    <property type="component" value="Unassembled WGS sequence"/>
</dbReference>
<proteinExistence type="inferred from homology"/>
<dbReference type="Pfam" id="PF00582">
    <property type="entry name" value="Usp"/>
    <property type="match status" value="2"/>
</dbReference>
<dbReference type="InterPro" id="IPR006015">
    <property type="entry name" value="Universal_stress_UspA"/>
</dbReference>
<gene>
    <name evidence="3" type="ORF">GCM10022402_49470</name>
</gene>
<dbReference type="PANTHER" id="PTHR31964">
    <property type="entry name" value="ADENINE NUCLEOTIDE ALPHA HYDROLASES-LIKE SUPERFAMILY PROTEIN"/>
    <property type="match status" value="1"/>
</dbReference>
<dbReference type="PRINTS" id="PR01438">
    <property type="entry name" value="UNVRSLSTRESS"/>
</dbReference>
<evidence type="ECO:0000313" key="4">
    <source>
        <dbReference type="Proteomes" id="UP001500908"/>
    </source>
</evidence>
<dbReference type="PANTHER" id="PTHR31964:SF113">
    <property type="entry name" value="USPA DOMAIN-CONTAINING PROTEIN"/>
    <property type="match status" value="1"/>
</dbReference>
<evidence type="ECO:0000313" key="3">
    <source>
        <dbReference type="EMBL" id="GAA3766370.1"/>
    </source>
</evidence>
<evidence type="ECO:0000259" key="2">
    <source>
        <dbReference type="Pfam" id="PF00582"/>
    </source>
</evidence>
<dbReference type="SUPFAM" id="SSF52402">
    <property type="entry name" value="Adenine nucleotide alpha hydrolases-like"/>
    <property type="match status" value="2"/>
</dbReference>
<comment type="similarity">
    <text evidence="1">Belongs to the universal stress protein A family.</text>
</comment>
<sequence>MSVAGNESHAQPAESHGVVVGVDGSEPSRAALDWAAQAAVHRGVGLTVLYAMSMPLIATPFGHPTRVTPTPEVADRASTLLNSAVEHVKTAHPHLSVHTQLSEIEPAPAMLAAAKHADLVVVGSRGHGGAASLFLGSVSVRLASHAACPVVVVPPDSTTLHQPRGRVVVGVDGSAASATALRFALEEAALRDADLTALRAWQPAVPFDPMELAAVEYTVDRESLVARATKYVHTIVEEARSEATRSVPVHVVMVEEHPAQALLTESHTADLIVVGSRGRGGFRGLLLGSVSQAVLHHAAVPVMVTRADVESAHEAEPPSE</sequence>
<dbReference type="EMBL" id="BAABDD010000052">
    <property type="protein sequence ID" value="GAA3766370.1"/>
    <property type="molecule type" value="Genomic_DNA"/>
</dbReference>
<comment type="caution">
    <text evidence="3">The sequence shown here is derived from an EMBL/GenBank/DDBJ whole genome shotgun (WGS) entry which is preliminary data.</text>
</comment>
<keyword evidence="4" id="KW-1185">Reference proteome</keyword>